<dbReference type="SMART" id="SM01375">
    <property type="entry name" value="Dynein_light"/>
    <property type="match status" value="1"/>
</dbReference>
<keyword evidence="10" id="KW-0505">Motor protein</keyword>
<dbReference type="GO" id="GO:0051028">
    <property type="term" value="P:mRNA transport"/>
    <property type="evidence" value="ECO:0007669"/>
    <property type="project" value="UniProtKB-KW"/>
</dbReference>
<comment type="similarity">
    <text evidence="10">Belongs to the dynein light chain family.</text>
</comment>
<evidence type="ECO:0000256" key="3">
    <source>
        <dbReference type="ARBA" id="ARBA00022448"/>
    </source>
</evidence>
<dbReference type="InterPro" id="IPR037177">
    <property type="entry name" value="DLC_sf"/>
</dbReference>
<evidence type="ECO:0000256" key="1">
    <source>
        <dbReference type="ARBA" id="ARBA00004123"/>
    </source>
</evidence>
<reference evidence="11 12" key="1">
    <citation type="journal article" date="2010" name="Nature">
        <title>The Ectocarpus genome and the independent evolution of multicellularity in brown algae.</title>
        <authorList>
            <person name="Cock J.M."/>
            <person name="Sterck L."/>
            <person name="Rouze P."/>
            <person name="Scornet D."/>
            <person name="Allen A.E."/>
            <person name="Amoutzias G."/>
            <person name="Anthouard V."/>
            <person name="Artiguenave F."/>
            <person name="Aury J.M."/>
            <person name="Badger J.H."/>
            <person name="Beszteri B."/>
            <person name="Billiau K."/>
            <person name="Bonnet E."/>
            <person name="Bothwell J.H."/>
            <person name="Bowler C."/>
            <person name="Boyen C."/>
            <person name="Brownlee C."/>
            <person name="Carrano C.J."/>
            <person name="Charrier B."/>
            <person name="Cho G.Y."/>
            <person name="Coelho S.M."/>
            <person name="Collen J."/>
            <person name="Corre E."/>
            <person name="Da Silva C."/>
            <person name="Delage L."/>
            <person name="Delaroque N."/>
            <person name="Dittami S.M."/>
            <person name="Doulbeau S."/>
            <person name="Elias M."/>
            <person name="Farnham G."/>
            <person name="Gachon C.M."/>
            <person name="Gschloessl B."/>
            <person name="Heesch S."/>
            <person name="Jabbari K."/>
            <person name="Jubin C."/>
            <person name="Kawai H."/>
            <person name="Kimura K."/>
            <person name="Kloareg B."/>
            <person name="Kupper F.C."/>
            <person name="Lang D."/>
            <person name="Le Bail A."/>
            <person name="Leblanc C."/>
            <person name="Lerouge P."/>
            <person name="Lohr M."/>
            <person name="Lopez P.J."/>
            <person name="Martens C."/>
            <person name="Maumus F."/>
            <person name="Michel G."/>
            <person name="Miranda-Saavedra D."/>
            <person name="Morales J."/>
            <person name="Moreau H."/>
            <person name="Motomura T."/>
            <person name="Nagasato C."/>
            <person name="Napoli C.A."/>
            <person name="Nelson D.R."/>
            <person name="Nyvall-Collen P."/>
            <person name="Peters A.F."/>
            <person name="Pommier C."/>
            <person name="Potin P."/>
            <person name="Poulain J."/>
            <person name="Quesneville H."/>
            <person name="Read B."/>
            <person name="Rensing S.A."/>
            <person name="Ritter A."/>
            <person name="Rousvoal S."/>
            <person name="Samanta M."/>
            <person name="Samson G."/>
            <person name="Schroeder D.C."/>
            <person name="Segurens B."/>
            <person name="Strittmatter M."/>
            <person name="Tonon T."/>
            <person name="Tregear J.W."/>
            <person name="Valentin K."/>
            <person name="von Dassow P."/>
            <person name="Yamagishi T."/>
            <person name="Van de Peer Y."/>
            <person name="Wincker P."/>
        </authorList>
    </citation>
    <scope>NUCLEOTIDE SEQUENCE [LARGE SCALE GENOMIC DNA]</scope>
    <source>
        <strain evidence="12">Ec32 / CCAP1310/4</strain>
    </source>
</reference>
<dbReference type="GO" id="GO:0015031">
    <property type="term" value="P:protein transport"/>
    <property type="evidence" value="ECO:0007669"/>
    <property type="project" value="UniProtKB-KW"/>
</dbReference>
<evidence type="ECO:0000256" key="2">
    <source>
        <dbReference type="ARBA" id="ARBA00004245"/>
    </source>
</evidence>
<evidence type="ECO:0000256" key="7">
    <source>
        <dbReference type="ARBA" id="ARBA00022927"/>
    </source>
</evidence>
<dbReference type="FunFam" id="3.30.740.10:FF:000005">
    <property type="entry name" value="Dynein light chain"/>
    <property type="match status" value="1"/>
</dbReference>
<dbReference type="AlphaFoldDB" id="D7FQ38"/>
<keyword evidence="6" id="KW-0509">mRNA transport</keyword>
<dbReference type="GO" id="GO:0005874">
    <property type="term" value="C:microtubule"/>
    <property type="evidence" value="ECO:0007669"/>
    <property type="project" value="UniProtKB-KW"/>
</dbReference>
<keyword evidence="8 10" id="KW-0206">Cytoskeleton</keyword>
<dbReference type="GO" id="GO:0005868">
    <property type="term" value="C:cytoplasmic dynein complex"/>
    <property type="evidence" value="ECO:0007669"/>
    <property type="project" value="TreeGrafter"/>
</dbReference>
<dbReference type="PANTHER" id="PTHR11886:SF35">
    <property type="entry name" value="DYNEIN LIGHT CHAIN"/>
    <property type="match status" value="1"/>
</dbReference>
<name>D7FQ38_ECTSI</name>
<dbReference type="InterPro" id="IPR001372">
    <property type="entry name" value="Dynein_light_chain_typ-1/2"/>
</dbReference>
<organism evidence="11 12">
    <name type="scientific">Ectocarpus siliculosus</name>
    <name type="common">Brown alga</name>
    <name type="synonym">Conferva siliculosa</name>
    <dbReference type="NCBI Taxonomy" id="2880"/>
    <lineage>
        <taxon>Eukaryota</taxon>
        <taxon>Sar</taxon>
        <taxon>Stramenopiles</taxon>
        <taxon>Ochrophyta</taxon>
        <taxon>PX clade</taxon>
        <taxon>Phaeophyceae</taxon>
        <taxon>Ectocarpales</taxon>
        <taxon>Ectocarpaceae</taxon>
        <taxon>Ectocarpus</taxon>
    </lineage>
</organism>
<evidence type="ECO:0000256" key="9">
    <source>
        <dbReference type="ARBA" id="ARBA00023242"/>
    </source>
</evidence>
<dbReference type="Gene3D" id="3.30.740.10">
    <property type="entry name" value="Protein Inhibitor Of Neuronal Nitric Oxide Synthase"/>
    <property type="match status" value="1"/>
</dbReference>
<evidence type="ECO:0000313" key="12">
    <source>
        <dbReference type="Proteomes" id="UP000002630"/>
    </source>
</evidence>
<dbReference type="PANTHER" id="PTHR11886">
    <property type="entry name" value="DYNEIN LIGHT CHAIN"/>
    <property type="match status" value="1"/>
</dbReference>
<dbReference type="OrthoDB" id="10033309at2759"/>
<dbReference type="GO" id="GO:0007017">
    <property type="term" value="P:microtubule-based process"/>
    <property type="evidence" value="ECO:0007669"/>
    <property type="project" value="InterPro"/>
</dbReference>
<comment type="subcellular location">
    <subcellularLocation>
        <location evidence="2 10">Cytoplasm</location>
        <location evidence="2 10">Cytoskeleton</location>
    </subcellularLocation>
    <subcellularLocation>
        <location evidence="1">Nucleus</location>
    </subcellularLocation>
</comment>
<dbReference type="Pfam" id="PF01221">
    <property type="entry name" value="Dynein_light"/>
    <property type="match status" value="1"/>
</dbReference>
<keyword evidence="12" id="KW-1185">Reference proteome</keyword>
<evidence type="ECO:0000313" key="11">
    <source>
        <dbReference type="EMBL" id="CBJ48370.1"/>
    </source>
</evidence>
<keyword evidence="9" id="KW-0539">Nucleus</keyword>
<sequence>MADDEQAASEAQESVTERKIEVLIAEIPEELQQKAKRRVCLAMDKYDIEKDIATDVKKHFDEECEGSWHCVSGRSFGCSVTHETKHLFFFKCDQMFVLLFCSPE</sequence>
<dbReference type="GO" id="GO:0045505">
    <property type="term" value="F:dynein intermediate chain binding"/>
    <property type="evidence" value="ECO:0007669"/>
    <property type="project" value="TreeGrafter"/>
</dbReference>
<protein>
    <recommendedName>
        <fullName evidence="10">Dynein light chain</fullName>
    </recommendedName>
</protein>
<accession>D7FQ38</accession>
<keyword evidence="10" id="KW-0243">Dynein</keyword>
<keyword evidence="5 10" id="KW-0493">Microtubule</keyword>
<evidence type="ECO:0000256" key="4">
    <source>
        <dbReference type="ARBA" id="ARBA00022490"/>
    </source>
</evidence>
<evidence type="ECO:0000256" key="5">
    <source>
        <dbReference type="ARBA" id="ARBA00022701"/>
    </source>
</evidence>
<dbReference type="eggNOG" id="KOG3430">
    <property type="taxonomic scope" value="Eukaryota"/>
</dbReference>
<dbReference type="STRING" id="2880.D7FQ38"/>
<evidence type="ECO:0000256" key="10">
    <source>
        <dbReference type="RuleBase" id="RU365010"/>
    </source>
</evidence>
<dbReference type="InParanoid" id="D7FQ38"/>
<keyword evidence="7" id="KW-0653">Protein transport</keyword>
<proteinExistence type="inferred from homology"/>
<dbReference type="OMA" id="VTHETHY"/>
<dbReference type="Proteomes" id="UP000002630">
    <property type="component" value="Linkage Group LG02"/>
</dbReference>
<keyword evidence="4 10" id="KW-0963">Cytoplasm</keyword>
<dbReference type="EMBL" id="FN648375">
    <property type="protein sequence ID" value="CBJ48370.1"/>
    <property type="molecule type" value="Genomic_DNA"/>
</dbReference>
<dbReference type="EMBL" id="FN649727">
    <property type="protein sequence ID" value="CBJ48370.1"/>
    <property type="molecule type" value="Genomic_DNA"/>
</dbReference>
<dbReference type="SUPFAM" id="SSF54648">
    <property type="entry name" value="DLC"/>
    <property type="match status" value="1"/>
</dbReference>
<gene>
    <name evidence="11" type="primary">DYLC4</name>
    <name evidence="11" type="ORF">Esi_0002_0142</name>
</gene>
<evidence type="ECO:0000256" key="8">
    <source>
        <dbReference type="ARBA" id="ARBA00023212"/>
    </source>
</evidence>
<dbReference type="GO" id="GO:0005634">
    <property type="term" value="C:nucleus"/>
    <property type="evidence" value="ECO:0007669"/>
    <property type="project" value="UniProtKB-SubCell"/>
</dbReference>
<keyword evidence="3" id="KW-0813">Transport</keyword>
<evidence type="ECO:0000256" key="6">
    <source>
        <dbReference type="ARBA" id="ARBA00022816"/>
    </source>
</evidence>